<proteinExistence type="inferred from homology"/>
<evidence type="ECO:0000256" key="7">
    <source>
        <dbReference type="ARBA" id="ARBA00035110"/>
    </source>
</evidence>
<evidence type="ECO:0000313" key="8">
    <source>
        <dbReference type="EMBL" id="QDH88493.1"/>
    </source>
</evidence>
<dbReference type="Pfam" id="PF03863">
    <property type="entry name" value="Phage_mat-A"/>
    <property type="match status" value="1"/>
</dbReference>
<keyword evidence="3" id="KW-1161">Viral attachment to host cell</keyword>
<reference evidence="8" key="1">
    <citation type="submission" date="2019-05" db="EMBL/GenBank/DDBJ databases">
        <title>Metatranscriptomic reconstruction reveals RNA viruses with the potential to shape carbon cycling in soil.</title>
        <authorList>
            <person name="Starr E.P."/>
            <person name="Nuccio E."/>
            <person name="Pett-Ridge J."/>
            <person name="Banfield J.F."/>
            <person name="Firestone M.K."/>
        </authorList>
    </citation>
    <scope>NUCLEOTIDE SEQUENCE</scope>
    <source>
        <strain evidence="8">H1_Rhizo_25_scaffold_962</strain>
    </source>
</reference>
<protein>
    <recommendedName>
        <fullName evidence="9">Maturation</fullName>
    </recommendedName>
</protein>
<keyword evidence="4" id="KW-0946">Virion</keyword>
<gene>
    <name evidence="8" type="ORF">H1Rhizo25962_000003</name>
</gene>
<keyword evidence="2" id="KW-0945">Host-virus interaction</keyword>
<evidence type="ECO:0008006" key="9">
    <source>
        <dbReference type="Google" id="ProtNLM"/>
    </source>
</evidence>
<accession>A0A514D4F6</accession>
<comment type="subcellular location">
    <subcellularLocation>
        <location evidence="1">Virion</location>
    </subcellularLocation>
</comment>
<keyword evidence="6" id="KW-1160">Virus entry into host cell</keyword>
<evidence type="ECO:0000256" key="3">
    <source>
        <dbReference type="ARBA" id="ARBA00022804"/>
    </source>
</evidence>
<comment type="similarity">
    <text evidence="7">Belongs to the Leviviricetes maturation protein family.</text>
</comment>
<sequence length="398" mass="44314">MPDFFFPRLRQRVTTRGEVVTGEYKVNFIDSWHPYSLSSTIFEECIDQVHSWNPRSADTMGNVGGPLELTRIGATHDTTFKVDDSLLRGVIGAQLPLSFTPTTISMISDSTLQAFGTTAIARSTPTNPVSGLSTALGELRSDGLPRLPGAEARATTLSARSAGSEYLNVEFGWLPLISDIRKFAFAVKHSRTIIDNYRRDSDTKIRKRWGLPSDTAQVFFQGDGFAFPYEANMPTVASVRQLIETRRTFSGAFRYHIPMGNSQYDKLVRYEAYSNRLLGTRVTPEVLWNIAPWSWAVDWFTNTGDVIHNISALGSDGLVMQYGYATDVTRRTLDVRNRLVGDNHAPAGTLLTATYELKYQKRVAANPYGFGITDTDLSTRQLAILAALGLSRGQRFRT</sequence>
<keyword evidence="5" id="KW-1175">Viral attachment to host cell pilus</keyword>
<evidence type="ECO:0000256" key="6">
    <source>
        <dbReference type="ARBA" id="ARBA00023296"/>
    </source>
</evidence>
<evidence type="ECO:0000256" key="4">
    <source>
        <dbReference type="ARBA" id="ARBA00022844"/>
    </source>
</evidence>
<dbReference type="EMBL" id="MN034134">
    <property type="protein sequence ID" value="QDH88493.1"/>
    <property type="molecule type" value="Genomic_RNA"/>
</dbReference>
<dbReference type="InterPro" id="IPR005563">
    <property type="entry name" value="A_protein"/>
</dbReference>
<dbReference type="GO" id="GO:0039666">
    <property type="term" value="P:virion attachment to host cell pilus"/>
    <property type="evidence" value="ECO:0007669"/>
    <property type="project" value="UniProtKB-KW"/>
</dbReference>
<evidence type="ECO:0000256" key="1">
    <source>
        <dbReference type="ARBA" id="ARBA00004328"/>
    </source>
</evidence>
<evidence type="ECO:0000256" key="5">
    <source>
        <dbReference type="ARBA" id="ARBA00023104"/>
    </source>
</evidence>
<evidence type="ECO:0000256" key="2">
    <source>
        <dbReference type="ARBA" id="ARBA00022581"/>
    </source>
</evidence>
<name>A0A514D4F6_9VIRU</name>
<organism evidence="8">
    <name type="scientific">Leviviridae sp</name>
    <dbReference type="NCBI Taxonomy" id="2027243"/>
    <lineage>
        <taxon>Viruses</taxon>
        <taxon>Riboviria</taxon>
        <taxon>Orthornavirae</taxon>
        <taxon>Lenarviricota</taxon>
        <taxon>Leviviricetes</taxon>
        <taxon>Norzivirales</taxon>
        <taxon>Fiersviridae</taxon>
    </lineage>
</organism>
<dbReference type="GO" id="GO:0044423">
    <property type="term" value="C:virion component"/>
    <property type="evidence" value="ECO:0007669"/>
    <property type="project" value="UniProtKB-KW"/>
</dbReference>